<name>A0ABQ8J5E0_DERPT</name>
<accession>A0ABQ8J5E0</accession>
<evidence type="ECO:0000313" key="3">
    <source>
        <dbReference type="Proteomes" id="UP000887458"/>
    </source>
</evidence>
<sequence>MISFGNQTNLSCKSYCWRYINFYMTEISKSTSLTPESAGDGGNGLFVLVVPVTPAIAVVVDNDDDDDEDDDGDDDEVDDGDNEFDEELANSDELGSHPSTIF</sequence>
<protein>
    <submittedName>
        <fullName evidence="2">Uncharacterized protein</fullName>
    </submittedName>
</protein>
<feature type="region of interest" description="Disordered" evidence="1">
    <location>
        <begin position="60"/>
        <end position="102"/>
    </location>
</feature>
<keyword evidence="3" id="KW-1185">Reference proteome</keyword>
<feature type="compositionally biased region" description="Acidic residues" evidence="1">
    <location>
        <begin position="61"/>
        <end position="90"/>
    </location>
</feature>
<gene>
    <name evidence="2" type="ORF">DERP_010399</name>
</gene>
<proteinExistence type="predicted"/>
<dbReference type="Proteomes" id="UP000887458">
    <property type="component" value="Unassembled WGS sequence"/>
</dbReference>
<dbReference type="EMBL" id="NJHN03000075">
    <property type="protein sequence ID" value="KAH9417585.1"/>
    <property type="molecule type" value="Genomic_DNA"/>
</dbReference>
<reference evidence="2 3" key="2">
    <citation type="journal article" date="2022" name="Mol. Biol. Evol.">
        <title>Comparative Genomics Reveals Insights into the Divergent Evolution of Astigmatic Mites and Household Pest Adaptations.</title>
        <authorList>
            <person name="Xiong Q."/>
            <person name="Wan A.T."/>
            <person name="Liu X."/>
            <person name="Fung C.S."/>
            <person name="Xiao X."/>
            <person name="Malainual N."/>
            <person name="Hou J."/>
            <person name="Wang L."/>
            <person name="Wang M."/>
            <person name="Yang K.Y."/>
            <person name="Cui Y."/>
            <person name="Leung E.L."/>
            <person name="Nong W."/>
            <person name="Shin S.K."/>
            <person name="Au S.W."/>
            <person name="Jeong K.Y."/>
            <person name="Chew F.T."/>
            <person name="Hui J.H."/>
            <person name="Leung T.F."/>
            <person name="Tungtrongchitr A."/>
            <person name="Zhong N."/>
            <person name="Liu Z."/>
            <person name="Tsui S.K."/>
        </authorList>
    </citation>
    <scope>NUCLEOTIDE SEQUENCE [LARGE SCALE GENOMIC DNA]</scope>
    <source>
        <strain evidence="2">Derp</strain>
    </source>
</reference>
<reference evidence="2 3" key="1">
    <citation type="journal article" date="2018" name="J. Allergy Clin. Immunol.">
        <title>High-quality assembly of Dermatophagoides pteronyssinus genome and transcriptome reveals a wide range of novel allergens.</title>
        <authorList>
            <person name="Liu X.Y."/>
            <person name="Yang K.Y."/>
            <person name="Wang M.Q."/>
            <person name="Kwok J.S."/>
            <person name="Zeng X."/>
            <person name="Yang Z."/>
            <person name="Xiao X.J."/>
            <person name="Lau C.P."/>
            <person name="Li Y."/>
            <person name="Huang Z.M."/>
            <person name="Ba J.G."/>
            <person name="Yim A.K."/>
            <person name="Ouyang C.Y."/>
            <person name="Ngai S.M."/>
            <person name="Chan T.F."/>
            <person name="Leung E.L."/>
            <person name="Liu L."/>
            <person name="Liu Z.G."/>
            <person name="Tsui S.K."/>
        </authorList>
    </citation>
    <scope>NUCLEOTIDE SEQUENCE [LARGE SCALE GENOMIC DNA]</scope>
    <source>
        <strain evidence="2">Derp</strain>
    </source>
</reference>
<comment type="caution">
    <text evidence="2">The sequence shown here is derived from an EMBL/GenBank/DDBJ whole genome shotgun (WGS) entry which is preliminary data.</text>
</comment>
<evidence type="ECO:0000313" key="2">
    <source>
        <dbReference type="EMBL" id="KAH9417585.1"/>
    </source>
</evidence>
<evidence type="ECO:0000256" key="1">
    <source>
        <dbReference type="SAM" id="MobiDB-lite"/>
    </source>
</evidence>
<organism evidence="2 3">
    <name type="scientific">Dermatophagoides pteronyssinus</name>
    <name type="common">European house dust mite</name>
    <dbReference type="NCBI Taxonomy" id="6956"/>
    <lineage>
        <taxon>Eukaryota</taxon>
        <taxon>Metazoa</taxon>
        <taxon>Ecdysozoa</taxon>
        <taxon>Arthropoda</taxon>
        <taxon>Chelicerata</taxon>
        <taxon>Arachnida</taxon>
        <taxon>Acari</taxon>
        <taxon>Acariformes</taxon>
        <taxon>Sarcoptiformes</taxon>
        <taxon>Astigmata</taxon>
        <taxon>Psoroptidia</taxon>
        <taxon>Analgoidea</taxon>
        <taxon>Pyroglyphidae</taxon>
        <taxon>Dermatophagoidinae</taxon>
        <taxon>Dermatophagoides</taxon>
    </lineage>
</organism>